<keyword evidence="9" id="KW-0472">Membrane</keyword>
<keyword evidence="12" id="KW-1185">Reference proteome</keyword>
<feature type="compositionally biased region" description="Basic and acidic residues" evidence="8">
    <location>
        <begin position="83"/>
        <end position="102"/>
    </location>
</feature>
<evidence type="ECO:0000256" key="9">
    <source>
        <dbReference type="SAM" id="Phobius"/>
    </source>
</evidence>
<keyword evidence="4" id="KW-0808">Transferase</keyword>
<evidence type="ECO:0000256" key="8">
    <source>
        <dbReference type="SAM" id="MobiDB-lite"/>
    </source>
</evidence>
<dbReference type="GO" id="GO:0016757">
    <property type="term" value="F:glycosyltransferase activity"/>
    <property type="evidence" value="ECO:0007669"/>
    <property type="project" value="UniProtKB-KW"/>
</dbReference>
<dbReference type="InterPro" id="IPR040911">
    <property type="entry name" value="Exostosin_GT47"/>
</dbReference>
<gene>
    <name evidence="11" type="ORF">CARUB_v10016173mg</name>
</gene>
<feature type="domain" description="Exostosin GT47" evidence="10">
    <location>
        <begin position="128"/>
        <end position="438"/>
    </location>
</feature>
<evidence type="ECO:0000256" key="6">
    <source>
        <dbReference type="ARBA" id="ARBA00023034"/>
    </source>
</evidence>
<evidence type="ECO:0000256" key="3">
    <source>
        <dbReference type="ARBA" id="ARBA00022676"/>
    </source>
</evidence>
<dbReference type="GO" id="GO:0000139">
    <property type="term" value="C:Golgi membrane"/>
    <property type="evidence" value="ECO:0007669"/>
    <property type="project" value="UniProtKB-SubCell"/>
</dbReference>
<keyword evidence="9" id="KW-0812">Transmembrane</keyword>
<dbReference type="Proteomes" id="UP000029121">
    <property type="component" value="Unassembled WGS sequence"/>
</dbReference>
<dbReference type="PANTHER" id="PTHR11062">
    <property type="entry name" value="EXOSTOSIN HEPARAN SULFATE GLYCOSYLTRANSFERASE -RELATED"/>
    <property type="match status" value="1"/>
</dbReference>
<comment type="similarity">
    <text evidence="2">Belongs to the glycosyltransferase 47 family.</text>
</comment>
<keyword evidence="7" id="KW-0325">Glycoprotein</keyword>
<keyword evidence="5" id="KW-0735">Signal-anchor</keyword>
<evidence type="ECO:0000313" key="11">
    <source>
        <dbReference type="EMBL" id="EOA32859.1"/>
    </source>
</evidence>
<dbReference type="PANTHER" id="PTHR11062:SF216">
    <property type="entry name" value="EXOSTOSIN GT47 DOMAIN-CONTAINING PROTEIN"/>
    <property type="match status" value="1"/>
</dbReference>
<protein>
    <recommendedName>
        <fullName evidence="10">Exostosin GT47 domain-containing protein</fullName>
    </recommendedName>
</protein>
<organism evidence="11 12">
    <name type="scientific">Capsella rubella</name>
    <dbReference type="NCBI Taxonomy" id="81985"/>
    <lineage>
        <taxon>Eukaryota</taxon>
        <taxon>Viridiplantae</taxon>
        <taxon>Streptophyta</taxon>
        <taxon>Embryophyta</taxon>
        <taxon>Tracheophyta</taxon>
        <taxon>Spermatophyta</taxon>
        <taxon>Magnoliopsida</taxon>
        <taxon>eudicotyledons</taxon>
        <taxon>Gunneridae</taxon>
        <taxon>Pentapetalae</taxon>
        <taxon>rosids</taxon>
        <taxon>malvids</taxon>
        <taxon>Brassicales</taxon>
        <taxon>Brassicaceae</taxon>
        <taxon>Camelineae</taxon>
        <taxon>Capsella</taxon>
    </lineage>
</organism>
<accession>R0HSS0</accession>
<evidence type="ECO:0000256" key="5">
    <source>
        <dbReference type="ARBA" id="ARBA00022968"/>
    </source>
</evidence>
<feature type="transmembrane region" description="Helical" evidence="9">
    <location>
        <begin position="20"/>
        <end position="39"/>
    </location>
</feature>
<proteinExistence type="inferred from homology"/>
<dbReference type="KEGG" id="crb:17892668"/>
<feature type="region of interest" description="Disordered" evidence="8">
    <location>
        <begin position="61"/>
        <end position="106"/>
    </location>
</feature>
<evidence type="ECO:0000313" key="12">
    <source>
        <dbReference type="Proteomes" id="UP000029121"/>
    </source>
</evidence>
<keyword evidence="9" id="KW-1133">Transmembrane helix</keyword>
<sequence>MVERSNSRSLGVIITRKSIVFLLISILTVLSWFFIFSSTNPNRVLDYISVSEPADAPLIIIKNSNSSPQNNVISPNPQNRGKQNREGAETEEPNDKKNRGGTETEPFIYQNRAKTLQCIEKKGSPSPTPLKVYMYDMSPEFHFGLLGWKPDRNGVVWPDIRVSVPHHPGGLNLQHSVEYWLTLDLLFSELPEDSRSSRAAIRVKNSSEADVVFVPFFSSLSYNRFSKVNQKQKKSQDRELQENVVKYVTSQKEWKISGGKDHVIMAHHPNSMSTARHKLYPAMFVVADFGRYSPRVANVDKDIVAPYKHLVPSYVNDTSGFDGRPILLYFQGAIYRKAGGFVRQELYYLLKEEKDVHFSFGSVRNHGITKAGDGMRSSKFCLNIAGDTPSSNRLFDAIASHCIPVIISDDIELPYEDVLNYNEFCLFVRSSDALKKGFLMGLVRSIGREEYNKMWKRLKEVNKYFDLRFPSKEDVGDDAVQMIWKAVARKAPLVKMKVHRFQRFIKPF</sequence>
<keyword evidence="3" id="KW-0328">Glycosyltransferase</keyword>
<evidence type="ECO:0000256" key="1">
    <source>
        <dbReference type="ARBA" id="ARBA00004323"/>
    </source>
</evidence>
<evidence type="ECO:0000256" key="7">
    <source>
        <dbReference type="ARBA" id="ARBA00023180"/>
    </source>
</evidence>
<dbReference type="eggNOG" id="KOG1021">
    <property type="taxonomic scope" value="Eukaryota"/>
</dbReference>
<dbReference type="InterPro" id="IPR004263">
    <property type="entry name" value="Exostosin"/>
</dbReference>
<keyword evidence="6" id="KW-0333">Golgi apparatus</keyword>
<evidence type="ECO:0000256" key="2">
    <source>
        <dbReference type="ARBA" id="ARBA00010271"/>
    </source>
</evidence>
<evidence type="ECO:0000259" key="10">
    <source>
        <dbReference type="Pfam" id="PF03016"/>
    </source>
</evidence>
<dbReference type="OrthoDB" id="1924787at2759"/>
<comment type="subcellular location">
    <subcellularLocation>
        <location evidence="1">Golgi apparatus membrane</location>
        <topology evidence="1">Single-pass type II membrane protein</topology>
    </subcellularLocation>
</comment>
<dbReference type="STRING" id="81985.R0HSS0"/>
<feature type="compositionally biased region" description="Polar residues" evidence="8">
    <location>
        <begin position="62"/>
        <end position="81"/>
    </location>
</feature>
<name>R0HSS0_9BRAS</name>
<reference evidence="12" key="1">
    <citation type="journal article" date="2013" name="Nat. Genet.">
        <title>The Capsella rubella genome and the genomic consequences of rapid mating system evolution.</title>
        <authorList>
            <person name="Slotte T."/>
            <person name="Hazzouri K.M."/>
            <person name="Agren J.A."/>
            <person name="Koenig D."/>
            <person name="Maumus F."/>
            <person name="Guo Y.L."/>
            <person name="Steige K."/>
            <person name="Platts A.E."/>
            <person name="Escobar J.S."/>
            <person name="Newman L.K."/>
            <person name="Wang W."/>
            <person name="Mandakova T."/>
            <person name="Vello E."/>
            <person name="Smith L.M."/>
            <person name="Henz S.R."/>
            <person name="Steffen J."/>
            <person name="Takuno S."/>
            <person name="Brandvain Y."/>
            <person name="Coop G."/>
            <person name="Andolfatto P."/>
            <person name="Hu T.T."/>
            <person name="Blanchette M."/>
            <person name="Clark R.M."/>
            <person name="Quesneville H."/>
            <person name="Nordborg M."/>
            <person name="Gaut B.S."/>
            <person name="Lysak M.A."/>
            <person name="Jenkins J."/>
            <person name="Grimwood J."/>
            <person name="Chapman J."/>
            <person name="Prochnik S."/>
            <person name="Shu S."/>
            <person name="Rokhsar D."/>
            <person name="Schmutz J."/>
            <person name="Weigel D."/>
            <person name="Wright S.I."/>
        </authorList>
    </citation>
    <scope>NUCLEOTIDE SEQUENCE [LARGE SCALE GENOMIC DNA]</scope>
    <source>
        <strain evidence="12">cv. Monte Gargano</strain>
    </source>
</reference>
<dbReference type="AlphaFoldDB" id="R0HSS0"/>
<evidence type="ECO:0000256" key="4">
    <source>
        <dbReference type="ARBA" id="ARBA00022679"/>
    </source>
</evidence>
<dbReference type="EMBL" id="KB870807">
    <property type="protein sequence ID" value="EOA32859.1"/>
    <property type="molecule type" value="Genomic_DNA"/>
</dbReference>
<dbReference type="Pfam" id="PF03016">
    <property type="entry name" value="Exostosin_GT47"/>
    <property type="match status" value="1"/>
</dbReference>